<keyword evidence="1" id="KW-0812">Transmembrane</keyword>
<proteinExistence type="predicted"/>
<dbReference type="EMBL" id="AFJM02000035">
    <property type="protein sequence ID" value="EMM72983.1"/>
    <property type="molecule type" value="Genomic_DNA"/>
</dbReference>
<reference evidence="2 3" key="1">
    <citation type="submission" date="2013-01" db="EMBL/GenBank/DDBJ databases">
        <authorList>
            <person name="Harkins D.M."/>
            <person name="Durkin A.S."/>
            <person name="Brinkac L.M."/>
            <person name="Haft D.H."/>
            <person name="Selengut J.D."/>
            <person name="Sanka R."/>
            <person name="DePew J."/>
            <person name="Purushe J."/>
            <person name="Hospenthal D.R."/>
            <person name="Murray C.K."/>
            <person name="Pimentel G."/>
            <person name="Wasfy M."/>
            <person name="Vinetz J.M."/>
            <person name="Sutton G.G."/>
            <person name="Nierman W.C."/>
            <person name="Fouts D.E."/>
        </authorList>
    </citation>
    <scope>NUCLEOTIDE SEQUENCE [LARGE SCALE GENOMIC DNA]</scope>
    <source>
        <strain evidence="2 3">2006001855</strain>
    </source>
</reference>
<keyword evidence="1" id="KW-1133">Transmembrane helix</keyword>
<dbReference type="Proteomes" id="UP000012101">
    <property type="component" value="Unassembled WGS sequence"/>
</dbReference>
<keyword evidence="1" id="KW-0472">Membrane</keyword>
<name>M6FJN6_9LEPT</name>
<protein>
    <submittedName>
        <fullName evidence="2">Uncharacterized protein</fullName>
    </submittedName>
</protein>
<dbReference type="AlphaFoldDB" id="M6FJN6"/>
<gene>
    <name evidence="2" type="ORF">LEP1GSC038_4651</name>
</gene>
<evidence type="ECO:0000313" key="2">
    <source>
        <dbReference type="EMBL" id="EMM72983.1"/>
    </source>
</evidence>
<organism evidence="2 3">
    <name type="scientific">Leptospira weilii str. 2006001855</name>
    <dbReference type="NCBI Taxonomy" id="996804"/>
    <lineage>
        <taxon>Bacteria</taxon>
        <taxon>Pseudomonadati</taxon>
        <taxon>Spirochaetota</taxon>
        <taxon>Spirochaetia</taxon>
        <taxon>Leptospirales</taxon>
        <taxon>Leptospiraceae</taxon>
        <taxon>Leptospira</taxon>
    </lineage>
</organism>
<evidence type="ECO:0000256" key="1">
    <source>
        <dbReference type="SAM" id="Phobius"/>
    </source>
</evidence>
<sequence length="46" mass="5365">MGSRVFEKLILICFCFVEIAIQGVCSYRLLNFFDNSITDPDKIEYL</sequence>
<accession>M6FJN6</accession>
<comment type="caution">
    <text evidence="2">The sequence shown here is derived from an EMBL/GenBank/DDBJ whole genome shotgun (WGS) entry which is preliminary data.</text>
</comment>
<feature type="transmembrane region" description="Helical" evidence="1">
    <location>
        <begin position="9"/>
        <end position="30"/>
    </location>
</feature>
<evidence type="ECO:0000313" key="3">
    <source>
        <dbReference type="Proteomes" id="UP000012101"/>
    </source>
</evidence>